<dbReference type="GO" id="GO:0005886">
    <property type="term" value="C:plasma membrane"/>
    <property type="evidence" value="ECO:0007669"/>
    <property type="project" value="UniProtKB-SubCell"/>
</dbReference>
<evidence type="ECO:0000256" key="4">
    <source>
        <dbReference type="ARBA" id="ARBA00022692"/>
    </source>
</evidence>
<feature type="transmembrane region" description="Helical" evidence="9">
    <location>
        <begin position="450"/>
        <end position="468"/>
    </location>
</feature>
<dbReference type="Pfam" id="PF00664">
    <property type="entry name" value="ABC_membrane"/>
    <property type="match status" value="1"/>
</dbReference>
<reference evidence="13" key="1">
    <citation type="submission" date="2005-09" db="EMBL/GenBank/DDBJ databases">
        <title>Complete genome sequence of Clostridium kluyveri and comparative genomics of Clostridia species.</title>
        <authorList>
            <person name="Inui M."/>
            <person name="Nonaka H."/>
            <person name="Shinoda Y."/>
            <person name="Ikenaga Y."/>
            <person name="Abe M."/>
            <person name="Naito K."/>
            <person name="Vertes A.A."/>
            <person name="Yukawa H."/>
        </authorList>
    </citation>
    <scope>NUCLEOTIDE SEQUENCE [LARGE SCALE GENOMIC DNA]</scope>
    <source>
        <strain evidence="13">NBRC 12016</strain>
    </source>
</reference>
<proteinExistence type="predicted"/>
<evidence type="ECO:0000259" key="11">
    <source>
        <dbReference type="PROSITE" id="PS50929"/>
    </source>
</evidence>
<feature type="domain" description="ABC transmembrane type-1" evidence="11">
    <location>
        <begin position="228"/>
        <end position="470"/>
    </location>
</feature>
<dbReference type="InterPro" id="IPR003439">
    <property type="entry name" value="ABC_transporter-like_ATP-bd"/>
</dbReference>
<evidence type="ECO:0008006" key="14">
    <source>
        <dbReference type="Google" id="ProtNLM"/>
    </source>
</evidence>
<evidence type="ECO:0000259" key="10">
    <source>
        <dbReference type="PROSITE" id="PS50893"/>
    </source>
</evidence>
<name>B9E2I2_CLOK1</name>
<dbReference type="GO" id="GO:0016887">
    <property type="term" value="F:ATP hydrolysis activity"/>
    <property type="evidence" value="ECO:0007669"/>
    <property type="project" value="InterPro"/>
</dbReference>
<dbReference type="Gene3D" id="3.40.50.300">
    <property type="entry name" value="P-loop containing nucleotide triphosphate hydrolases"/>
    <property type="match status" value="1"/>
</dbReference>
<dbReference type="SUPFAM" id="SSF52540">
    <property type="entry name" value="P-loop containing nucleoside triphosphate hydrolases"/>
    <property type="match status" value="1"/>
</dbReference>
<dbReference type="Gene3D" id="1.20.1560.10">
    <property type="entry name" value="ABC transporter type 1, transmembrane domain"/>
    <property type="match status" value="1"/>
</dbReference>
<dbReference type="EMBL" id="AP009049">
    <property type="protein sequence ID" value="BAH06707.1"/>
    <property type="molecule type" value="Genomic_DNA"/>
</dbReference>
<keyword evidence="4 9" id="KW-0812">Transmembrane</keyword>
<evidence type="ECO:0000256" key="6">
    <source>
        <dbReference type="ARBA" id="ARBA00022840"/>
    </source>
</evidence>
<keyword evidence="7 9" id="KW-1133">Transmembrane helix</keyword>
<sequence>MRRVNLIMIKLIKYLKPFVAMIIMAVVLLFVQAMCDLALPDYTSNIVNKGIQQGGILDAVPQAIRQSEMNKTQLLMNEEDKEEVLNSYKFIDKSSKDYEEYLKEYPNLKNEPIFVIKDIKKSEREKLNNIMGRAILRVSSIEKIKSNSENGIISFNGFKVPVNTDLFAVISSMPYNQREEIIKGIDNKISNLDDSMITQSAVSKVKAEYKALGMDTDKMQNRYIINTGMIMLLISLLGGICTIIVGFLASKTAAGLARNLRKKIFEKVERFSNKEFDDFSTASLITRSTNDITQIQMLMVIMIRMVFYAPIMGIGGVIRAIQKSSSMSWIIAVAVIVLLGLIFIIFAVAFPKFKIIQKLIDRLNLVTRESLSGMMVIRAFNTQNFEEERFDRANKDVTNTNLFVNRVMACMMPVMMLIMNGVTLIIVWIGSHEVANASMQVGDMMAFMQYAMQIIMAFLMLAVMFILIPRASVSAQRIDEVFRKEILISDPKTPKHFDDSIKGVVEFKNVSFRYPGAEEDILKSISFKTLPGKTTAFIGSTGSGKTTLINLIMRFYDVTKGEIFVNGVNVKDVSQQELRDKIGYVPQKSYLFSGTIESNIKYADKNAAEKDIKNSAEIAQAMEFISTKQEGFKTEISQGGANVSGGQKQRLSIARALLKKPEIYLFDDSFSALDFKTDAALRRSLKKETAGCTFLIVAQRISTIIDADEIIVLDNGNIVGTGTHKELMENCDVYKEIALSQFSKEELA</sequence>
<dbReference type="InterPro" id="IPR027417">
    <property type="entry name" value="P-loop_NTPase"/>
</dbReference>
<feature type="domain" description="ABC transporter" evidence="10">
    <location>
        <begin position="505"/>
        <end position="740"/>
    </location>
</feature>
<feature type="transmembrane region" description="Helical" evidence="9">
    <location>
        <begin position="223"/>
        <end position="249"/>
    </location>
</feature>
<dbReference type="InterPro" id="IPR011527">
    <property type="entry name" value="ABC1_TM_dom"/>
</dbReference>
<dbReference type="SMART" id="SM00382">
    <property type="entry name" value="AAA"/>
    <property type="match status" value="1"/>
</dbReference>
<dbReference type="CDD" id="cd18548">
    <property type="entry name" value="ABC_6TM_Tm287_like"/>
    <property type="match status" value="1"/>
</dbReference>
<keyword evidence="3" id="KW-1003">Cell membrane</keyword>
<dbReference type="InterPro" id="IPR017871">
    <property type="entry name" value="ABC_transporter-like_CS"/>
</dbReference>
<evidence type="ECO:0000256" key="5">
    <source>
        <dbReference type="ARBA" id="ARBA00022741"/>
    </source>
</evidence>
<keyword evidence="6" id="KW-0067">ATP-binding</keyword>
<feature type="transmembrane region" description="Helical" evidence="9">
    <location>
        <begin position="327"/>
        <end position="350"/>
    </location>
</feature>
<dbReference type="KEGG" id="ckr:CKR_1656"/>
<evidence type="ECO:0000256" key="2">
    <source>
        <dbReference type="ARBA" id="ARBA00022448"/>
    </source>
</evidence>
<evidence type="ECO:0000256" key="9">
    <source>
        <dbReference type="SAM" id="Phobius"/>
    </source>
</evidence>
<dbReference type="AlphaFoldDB" id="B9E2I2"/>
<keyword evidence="5" id="KW-0547">Nucleotide-binding</keyword>
<dbReference type="PANTHER" id="PTHR43394:SF1">
    <property type="entry name" value="ATP-BINDING CASSETTE SUB-FAMILY B MEMBER 10, MITOCHONDRIAL"/>
    <property type="match status" value="1"/>
</dbReference>
<dbReference type="PROSITE" id="PS50893">
    <property type="entry name" value="ABC_TRANSPORTER_2"/>
    <property type="match status" value="1"/>
</dbReference>
<dbReference type="PANTHER" id="PTHR43394">
    <property type="entry name" value="ATP-DEPENDENT PERMEASE MDL1, MITOCHONDRIAL"/>
    <property type="match status" value="1"/>
</dbReference>
<dbReference type="InterPro" id="IPR003593">
    <property type="entry name" value="AAA+_ATPase"/>
</dbReference>
<evidence type="ECO:0000256" key="8">
    <source>
        <dbReference type="ARBA" id="ARBA00023136"/>
    </source>
</evidence>
<dbReference type="GO" id="GO:0005524">
    <property type="term" value="F:ATP binding"/>
    <property type="evidence" value="ECO:0007669"/>
    <property type="project" value="UniProtKB-KW"/>
</dbReference>
<evidence type="ECO:0000313" key="12">
    <source>
        <dbReference type="EMBL" id="BAH06707.1"/>
    </source>
</evidence>
<gene>
    <name evidence="12" type="ordered locus">CKR_1656</name>
</gene>
<feature type="transmembrane region" description="Helical" evidence="9">
    <location>
        <begin position="297"/>
        <end position="321"/>
    </location>
</feature>
<comment type="subcellular location">
    <subcellularLocation>
        <location evidence="1">Cell membrane</location>
        <topology evidence="1">Multi-pass membrane protein</topology>
    </subcellularLocation>
</comment>
<evidence type="ECO:0000313" key="13">
    <source>
        <dbReference type="Proteomes" id="UP000007969"/>
    </source>
</evidence>
<dbReference type="SUPFAM" id="SSF90123">
    <property type="entry name" value="ABC transporter transmembrane region"/>
    <property type="match status" value="1"/>
</dbReference>
<organism evidence="12 13">
    <name type="scientific">Clostridium kluyveri (strain NBRC 12016)</name>
    <dbReference type="NCBI Taxonomy" id="583346"/>
    <lineage>
        <taxon>Bacteria</taxon>
        <taxon>Bacillati</taxon>
        <taxon>Bacillota</taxon>
        <taxon>Clostridia</taxon>
        <taxon>Eubacteriales</taxon>
        <taxon>Clostridiaceae</taxon>
        <taxon>Clostridium</taxon>
    </lineage>
</organism>
<evidence type="ECO:0000256" key="1">
    <source>
        <dbReference type="ARBA" id="ARBA00004651"/>
    </source>
</evidence>
<dbReference type="HOGENOM" id="CLU_000604_51_1_9"/>
<dbReference type="InterPro" id="IPR036640">
    <property type="entry name" value="ABC1_TM_sf"/>
</dbReference>
<dbReference type="PROSITE" id="PS00211">
    <property type="entry name" value="ABC_TRANSPORTER_1"/>
    <property type="match status" value="1"/>
</dbReference>
<dbReference type="GO" id="GO:0015421">
    <property type="term" value="F:ABC-type oligopeptide transporter activity"/>
    <property type="evidence" value="ECO:0007669"/>
    <property type="project" value="TreeGrafter"/>
</dbReference>
<dbReference type="InterPro" id="IPR039421">
    <property type="entry name" value="Type_1_exporter"/>
</dbReference>
<feature type="transmembrane region" description="Helical" evidence="9">
    <location>
        <begin position="407"/>
        <end position="430"/>
    </location>
</feature>
<dbReference type="Proteomes" id="UP000007969">
    <property type="component" value="Chromosome"/>
</dbReference>
<dbReference type="FunFam" id="3.40.50.300:FF:000221">
    <property type="entry name" value="Multidrug ABC transporter ATP-binding protein"/>
    <property type="match status" value="1"/>
</dbReference>
<keyword evidence="2" id="KW-0813">Transport</keyword>
<dbReference type="PROSITE" id="PS50929">
    <property type="entry name" value="ABC_TM1F"/>
    <property type="match status" value="1"/>
</dbReference>
<protein>
    <recommendedName>
        <fullName evidence="14">ABC transporter</fullName>
    </recommendedName>
</protein>
<dbReference type="Pfam" id="PF00005">
    <property type="entry name" value="ABC_tran"/>
    <property type="match status" value="1"/>
</dbReference>
<evidence type="ECO:0000256" key="7">
    <source>
        <dbReference type="ARBA" id="ARBA00022989"/>
    </source>
</evidence>
<accession>B9E2I2</accession>
<evidence type="ECO:0000256" key="3">
    <source>
        <dbReference type="ARBA" id="ARBA00022475"/>
    </source>
</evidence>
<keyword evidence="8 9" id="KW-0472">Membrane</keyword>